<evidence type="ECO:0000313" key="1">
    <source>
        <dbReference type="EMBL" id="ETO02211.1"/>
    </source>
</evidence>
<reference evidence="1 2" key="1">
    <citation type="journal article" date="2013" name="Curr. Biol.">
        <title>The Genome of the Foraminiferan Reticulomyxa filosa.</title>
        <authorList>
            <person name="Glockner G."/>
            <person name="Hulsmann N."/>
            <person name="Schleicher M."/>
            <person name="Noegel A.A."/>
            <person name="Eichinger L."/>
            <person name="Gallinger C."/>
            <person name="Pawlowski J."/>
            <person name="Sierra R."/>
            <person name="Euteneuer U."/>
            <person name="Pillet L."/>
            <person name="Moustafa A."/>
            <person name="Platzer M."/>
            <person name="Groth M."/>
            <person name="Szafranski K."/>
            <person name="Schliwa M."/>
        </authorList>
    </citation>
    <scope>NUCLEOTIDE SEQUENCE [LARGE SCALE GENOMIC DNA]</scope>
</reference>
<dbReference type="InterPro" id="IPR016024">
    <property type="entry name" value="ARM-type_fold"/>
</dbReference>
<protein>
    <submittedName>
        <fullName evidence="1">Uncharacterized protein</fullName>
    </submittedName>
</protein>
<name>X6LLG7_RETFI</name>
<dbReference type="InterPro" id="IPR011989">
    <property type="entry name" value="ARM-like"/>
</dbReference>
<dbReference type="SUPFAM" id="SSF48371">
    <property type="entry name" value="ARM repeat"/>
    <property type="match status" value="1"/>
</dbReference>
<dbReference type="EMBL" id="ASPP01036417">
    <property type="protein sequence ID" value="ETO02211.1"/>
    <property type="molecule type" value="Genomic_DNA"/>
</dbReference>
<dbReference type="Proteomes" id="UP000023152">
    <property type="component" value="Unassembled WGS sequence"/>
</dbReference>
<evidence type="ECO:0000313" key="2">
    <source>
        <dbReference type="Proteomes" id="UP000023152"/>
    </source>
</evidence>
<proteinExistence type="predicted"/>
<accession>X6LLG7</accession>
<organism evidence="1 2">
    <name type="scientific">Reticulomyxa filosa</name>
    <dbReference type="NCBI Taxonomy" id="46433"/>
    <lineage>
        <taxon>Eukaryota</taxon>
        <taxon>Sar</taxon>
        <taxon>Rhizaria</taxon>
        <taxon>Retaria</taxon>
        <taxon>Foraminifera</taxon>
        <taxon>Monothalamids</taxon>
        <taxon>Reticulomyxidae</taxon>
        <taxon>Reticulomyxa</taxon>
    </lineage>
</organism>
<comment type="caution">
    <text evidence="1">The sequence shown here is derived from an EMBL/GenBank/DDBJ whole genome shotgun (WGS) entry which is preliminary data.</text>
</comment>
<gene>
    <name evidence="1" type="ORF">RFI_35224</name>
</gene>
<dbReference type="Gene3D" id="1.25.10.10">
    <property type="entry name" value="Leucine-rich Repeat Variant"/>
    <property type="match status" value="1"/>
</dbReference>
<dbReference type="AlphaFoldDB" id="X6LLG7"/>
<sequence>MISSQLGGKQLDNTFQSFIYRFPSYFYILYYNATQFIMTLKEEQLDDVLKCLVDRLSDEKKYDDVRKKYAELIGKLSMKWNETQLIDAFNSLIDIFNAIDDSYDAFNAVREAIAEITVKLPGRQFDNAFNYLISRLNSRNNAYYLFIRLHKDWMKNK</sequence>
<keyword evidence="2" id="KW-1185">Reference proteome</keyword>